<name>A0A0W0F000_MONRR</name>
<sequence>MASSTEENPKAELFAIQTDLSQFAPPAQPRDDCLEALLDHGYIGKDKVKRSTPSTRRRTIFRFWPRDPNGAVLRCSPPGMRAPNATSLWGSTLYDFYHTNRIPSVTSSVTKTTGNKLMKWCRENGELDWAPDEIAWAEMEAGPRKIEGPNPVEMYEVMVDMKVPQTKWAKSILESQKDSDDVANHRTPFHPSSYPPPYPTPPFSCSLPRLEETVPIHLLPQKLIVHDPNDVLCATNPRPSSSEQEKKRDGEFVDMWPFDSSNPLDPQGYTTRTYDLDLCAEAKAKVEETRASISATTIPTEETVMHIFPSTTPGPTTTPLIRVTVPARPPKPTHTPEAHLYLTMHQKKGQGNHSYVYDAEWEIPRWWFVDPTICLGCVEEKARAVWEAQLTKQGQGEESGVVEVERGCRAWFNVGEDVPEDTEDLKKYLEKLEKSAAEIDAMDVDGEKAKGDVDMHETTSADIEETAPKGAQPLSSKLIGAFSAAAASVVSIPDSGIVLYDSEKPRSPTTPEDFEMAPPITTAPLDDGVAKGSETSIHSNEPSTTSPTSALPETDSLSPTTIYIPVCAIPSDALRVWPSLPVPKGKVVGQVEREMKYLEPEEEVIYDVTHEHVVREVNEQKSRRKAAQDEKEKAGKPETQWLDDMVREAYQRQSKKEEAEAEAEAKPYETFVKAGTELDDTVVKYLSYTTYAGEMRTIHITSVPWLLPGDAPCSKHPRSSSITPEPVDVENGFLSSPSPLNLLQNLSNTRTPPTMRVQLTAKLGMEDDLHLSREGLNYQKFDPTISEHWTGYNVAYPLHEPTPCGAITPAFYGFYKPREEEDTEEYLSPILLLEDCGQPISPETLCLDDRYECSALVLRFHYLGWAQGSFYPRNILMRPDSGGEEGRNKRRFRLIDFGRASYIVDKEEAAGDDEEAKKTARNEWDKVRFEEKCMVAGIMALPFPM</sequence>
<protein>
    <recommendedName>
        <fullName evidence="4">Protein kinase domain-containing protein</fullName>
    </recommendedName>
</protein>
<feature type="compositionally biased region" description="Basic and acidic residues" evidence="1">
    <location>
        <begin position="445"/>
        <end position="459"/>
    </location>
</feature>
<proteinExistence type="predicted"/>
<dbReference type="Proteomes" id="UP000054988">
    <property type="component" value="Unassembled WGS sequence"/>
</dbReference>
<feature type="compositionally biased region" description="Basic and acidic residues" evidence="1">
    <location>
        <begin position="617"/>
        <end position="636"/>
    </location>
</feature>
<accession>A0A0W0F000</accession>
<feature type="region of interest" description="Disordered" evidence="1">
    <location>
        <begin position="234"/>
        <end position="267"/>
    </location>
</feature>
<comment type="caution">
    <text evidence="2">The sequence shown here is derived from an EMBL/GenBank/DDBJ whole genome shotgun (WGS) entry which is preliminary data.</text>
</comment>
<feature type="region of interest" description="Disordered" evidence="1">
    <location>
        <begin position="617"/>
        <end position="640"/>
    </location>
</feature>
<evidence type="ECO:0000313" key="3">
    <source>
        <dbReference type="Proteomes" id="UP000054988"/>
    </source>
</evidence>
<feature type="region of interest" description="Disordered" evidence="1">
    <location>
        <begin position="440"/>
        <end position="471"/>
    </location>
</feature>
<dbReference type="AlphaFoldDB" id="A0A0W0F000"/>
<dbReference type="EMBL" id="LATX01002423">
    <property type="protein sequence ID" value="KTB29645.1"/>
    <property type="molecule type" value="Genomic_DNA"/>
</dbReference>
<evidence type="ECO:0000256" key="1">
    <source>
        <dbReference type="SAM" id="MobiDB-lite"/>
    </source>
</evidence>
<feature type="compositionally biased region" description="Polar residues" evidence="1">
    <location>
        <begin position="533"/>
        <end position="556"/>
    </location>
</feature>
<dbReference type="eggNOG" id="ENOG502SPDB">
    <property type="taxonomic scope" value="Eukaryota"/>
</dbReference>
<gene>
    <name evidence="2" type="ORF">WG66_17778</name>
</gene>
<organism evidence="2 3">
    <name type="scientific">Moniliophthora roreri</name>
    <name type="common">Frosty pod rot fungus</name>
    <name type="synonym">Monilia roreri</name>
    <dbReference type="NCBI Taxonomy" id="221103"/>
    <lineage>
        <taxon>Eukaryota</taxon>
        <taxon>Fungi</taxon>
        <taxon>Dikarya</taxon>
        <taxon>Basidiomycota</taxon>
        <taxon>Agaricomycotina</taxon>
        <taxon>Agaricomycetes</taxon>
        <taxon>Agaricomycetidae</taxon>
        <taxon>Agaricales</taxon>
        <taxon>Marasmiineae</taxon>
        <taxon>Marasmiaceae</taxon>
        <taxon>Moniliophthora</taxon>
    </lineage>
</organism>
<evidence type="ECO:0008006" key="4">
    <source>
        <dbReference type="Google" id="ProtNLM"/>
    </source>
</evidence>
<evidence type="ECO:0000313" key="2">
    <source>
        <dbReference type="EMBL" id="KTB29645.1"/>
    </source>
</evidence>
<reference evidence="2 3" key="1">
    <citation type="submission" date="2015-12" db="EMBL/GenBank/DDBJ databases">
        <title>Draft genome sequence of Moniliophthora roreri, the causal agent of frosty pod rot of cacao.</title>
        <authorList>
            <person name="Aime M.C."/>
            <person name="Diaz-Valderrama J.R."/>
            <person name="Kijpornyongpan T."/>
            <person name="Phillips-Mora W."/>
        </authorList>
    </citation>
    <scope>NUCLEOTIDE SEQUENCE [LARGE SCALE GENOMIC DNA]</scope>
    <source>
        <strain evidence="2 3">MCA 2952</strain>
    </source>
</reference>
<feature type="region of interest" description="Disordered" evidence="1">
    <location>
        <begin position="499"/>
        <end position="556"/>
    </location>
</feature>